<dbReference type="AlphaFoldDB" id="A0A1C4VZ81"/>
<dbReference type="SUPFAM" id="SSF64307">
    <property type="entry name" value="SirA-like"/>
    <property type="match status" value="1"/>
</dbReference>
<organism evidence="3 4">
    <name type="scientific">Micromonospora viridifaciens</name>
    <dbReference type="NCBI Taxonomy" id="1881"/>
    <lineage>
        <taxon>Bacteria</taxon>
        <taxon>Bacillati</taxon>
        <taxon>Actinomycetota</taxon>
        <taxon>Actinomycetes</taxon>
        <taxon>Micromonosporales</taxon>
        <taxon>Micromonosporaceae</taxon>
        <taxon>Micromonospora</taxon>
    </lineage>
</organism>
<dbReference type="PANTHER" id="PTHR33279">
    <property type="entry name" value="SULFUR CARRIER PROTEIN YEDF-RELATED"/>
    <property type="match status" value="1"/>
</dbReference>
<dbReference type="InterPro" id="IPR036868">
    <property type="entry name" value="TusA-like_sf"/>
</dbReference>
<evidence type="ECO:0000259" key="2">
    <source>
        <dbReference type="PROSITE" id="PS01148"/>
    </source>
</evidence>
<dbReference type="OrthoDB" id="8636759at2"/>
<dbReference type="PANTHER" id="PTHR33279:SF2">
    <property type="entry name" value="SULFUR CARRIER PROTEIN TUSA"/>
    <property type="match status" value="1"/>
</dbReference>
<accession>A0A1C4VZ81</accession>
<dbReference type="PROSITE" id="PS01148">
    <property type="entry name" value="UPF0033"/>
    <property type="match status" value="1"/>
</dbReference>
<evidence type="ECO:0000313" key="3">
    <source>
        <dbReference type="EMBL" id="SCE89326.1"/>
    </source>
</evidence>
<dbReference type="Proteomes" id="UP000198242">
    <property type="component" value="Chromosome I"/>
</dbReference>
<dbReference type="EMBL" id="LT607411">
    <property type="protein sequence ID" value="SCE89326.1"/>
    <property type="molecule type" value="Genomic_DNA"/>
</dbReference>
<dbReference type="CDD" id="cd00291">
    <property type="entry name" value="SirA_YedF_YeeD"/>
    <property type="match status" value="1"/>
</dbReference>
<proteinExistence type="inferred from homology"/>
<gene>
    <name evidence="3" type="ORF">GA0074695_1952</name>
</gene>
<dbReference type="Gene3D" id="3.30.110.40">
    <property type="entry name" value="TusA-like domain"/>
    <property type="match status" value="1"/>
</dbReference>
<comment type="similarity">
    <text evidence="1">Belongs to the sulfur carrier protein TusA family.</text>
</comment>
<feature type="domain" description="UPF0033" evidence="2">
    <location>
        <begin position="11"/>
        <end position="35"/>
    </location>
</feature>
<dbReference type="Pfam" id="PF01206">
    <property type="entry name" value="TusA"/>
    <property type="match status" value="1"/>
</dbReference>
<reference evidence="4" key="1">
    <citation type="submission" date="2016-06" db="EMBL/GenBank/DDBJ databases">
        <authorList>
            <person name="Varghese N."/>
            <person name="Submissions Spin"/>
        </authorList>
    </citation>
    <scope>NUCLEOTIDE SEQUENCE [LARGE SCALE GENOMIC DNA]</scope>
    <source>
        <strain evidence="4">DSM 43909</strain>
    </source>
</reference>
<keyword evidence="4" id="KW-1185">Reference proteome</keyword>
<dbReference type="InterPro" id="IPR001455">
    <property type="entry name" value="TusA-like"/>
</dbReference>
<name>A0A1C4VZ81_MICVI</name>
<evidence type="ECO:0000313" key="4">
    <source>
        <dbReference type="Proteomes" id="UP000198242"/>
    </source>
</evidence>
<protein>
    <submittedName>
        <fullName evidence="3">tRNA 2-thiouridine synthesizing protein A</fullName>
    </submittedName>
</protein>
<dbReference type="RefSeq" id="WP_089005939.1">
    <property type="nucleotide sequence ID" value="NZ_LT607411.1"/>
</dbReference>
<sequence length="80" mass="8645">MSARSEPDEVLDCRGQRCPLPVINLARRLPELPVGAVVRVLADDPAAAVDIPAWCRMRGQEFVGAATTAGSPGYDVRRTR</sequence>
<evidence type="ECO:0000256" key="1">
    <source>
        <dbReference type="ARBA" id="ARBA00008984"/>
    </source>
</evidence>